<protein>
    <submittedName>
        <fullName evidence="3">Uncharacterized protein</fullName>
    </submittedName>
</protein>
<evidence type="ECO:0000313" key="3">
    <source>
        <dbReference type="EMBL" id="KAF6141744.1"/>
    </source>
</evidence>
<comment type="caution">
    <text evidence="3">The sequence shown here is derived from an EMBL/GenBank/DDBJ whole genome shotgun (WGS) entry which is preliminary data.</text>
</comment>
<name>A0A7J7LGV5_9MAGN</name>
<keyword evidence="2" id="KW-1133">Transmembrane helix</keyword>
<feature type="region of interest" description="Disordered" evidence="1">
    <location>
        <begin position="132"/>
        <end position="189"/>
    </location>
</feature>
<gene>
    <name evidence="3" type="ORF">GIB67_027922</name>
</gene>
<dbReference type="Proteomes" id="UP000541444">
    <property type="component" value="Unassembled WGS sequence"/>
</dbReference>
<evidence type="ECO:0000256" key="1">
    <source>
        <dbReference type="SAM" id="MobiDB-lite"/>
    </source>
</evidence>
<organism evidence="3 4">
    <name type="scientific">Kingdonia uniflora</name>
    <dbReference type="NCBI Taxonomy" id="39325"/>
    <lineage>
        <taxon>Eukaryota</taxon>
        <taxon>Viridiplantae</taxon>
        <taxon>Streptophyta</taxon>
        <taxon>Embryophyta</taxon>
        <taxon>Tracheophyta</taxon>
        <taxon>Spermatophyta</taxon>
        <taxon>Magnoliopsida</taxon>
        <taxon>Ranunculales</taxon>
        <taxon>Circaeasteraceae</taxon>
        <taxon>Kingdonia</taxon>
    </lineage>
</organism>
<evidence type="ECO:0000256" key="2">
    <source>
        <dbReference type="SAM" id="Phobius"/>
    </source>
</evidence>
<dbReference type="OrthoDB" id="1916120at2759"/>
<feature type="compositionally biased region" description="Basic residues" evidence="1">
    <location>
        <begin position="150"/>
        <end position="167"/>
    </location>
</feature>
<dbReference type="PANTHER" id="PTHR35278:SF4">
    <property type="entry name" value="TRANSMEMBRANE PROTEIN"/>
    <property type="match status" value="1"/>
</dbReference>
<dbReference type="AlphaFoldDB" id="A0A7J7LGV5"/>
<dbReference type="PANTHER" id="PTHR35278">
    <property type="entry name" value="TRANSMEMBRANE PROTEIN-RELATED"/>
    <property type="match status" value="1"/>
</dbReference>
<keyword evidence="4" id="KW-1185">Reference proteome</keyword>
<reference evidence="3 4" key="1">
    <citation type="journal article" date="2020" name="IScience">
        <title>Genome Sequencing of the Endangered Kingdonia uniflora (Circaeasteraceae, Ranunculales) Reveals Potential Mechanisms of Evolutionary Specialization.</title>
        <authorList>
            <person name="Sun Y."/>
            <person name="Deng T."/>
            <person name="Zhang A."/>
            <person name="Moore M.J."/>
            <person name="Landis J.B."/>
            <person name="Lin N."/>
            <person name="Zhang H."/>
            <person name="Zhang X."/>
            <person name="Huang J."/>
            <person name="Zhang X."/>
            <person name="Sun H."/>
            <person name="Wang H."/>
        </authorList>
    </citation>
    <scope>NUCLEOTIDE SEQUENCE [LARGE SCALE GENOMIC DNA]</scope>
    <source>
        <strain evidence="3">TB1705</strain>
        <tissue evidence="3">Leaf</tissue>
    </source>
</reference>
<keyword evidence="2" id="KW-0472">Membrane</keyword>
<accession>A0A7J7LGV5</accession>
<proteinExistence type="predicted"/>
<evidence type="ECO:0000313" key="4">
    <source>
        <dbReference type="Proteomes" id="UP000541444"/>
    </source>
</evidence>
<sequence>MGAVIGKAANGVGVILGNTFIAPIKTVFGGSCEGVCAGTWDITCFIEHLCVSNLVKLLMVFGLSYITLMFFYLLFQLGVIQCIGRSLCKMGWAACETYFIALEDITCFLWHKLRNTKRVYRRRRFQDVEEGFSSSDEDSNSSENYERLSVTRRHRSVRERRKDRMRRSLYPMTKGSRVQHRHGSHHGHDVRWKTSEVSVHLKGGSGRMRNSRQLQVRKGGNFRRDAGLFKRRKR</sequence>
<keyword evidence="2" id="KW-0812">Transmembrane</keyword>
<dbReference type="EMBL" id="JACGCM010002299">
    <property type="protein sequence ID" value="KAF6141744.1"/>
    <property type="molecule type" value="Genomic_DNA"/>
</dbReference>
<feature type="transmembrane region" description="Helical" evidence="2">
    <location>
        <begin position="57"/>
        <end position="80"/>
    </location>
</feature>